<dbReference type="InterPro" id="IPR014722">
    <property type="entry name" value="Rib_uL2_dom2"/>
</dbReference>
<evidence type="ECO:0000256" key="6">
    <source>
        <dbReference type="ARBA" id="ARBA00022917"/>
    </source>
</evidence>
<dbReference type="NCBIfam" id="NF001810">
    <property type="entry name" value="PRK00529.1"/>
    <property type="match status" value="1"/>
</dbReference>
<dbReference type="UniPathway" id="UPA00345"/>
<evidence type="ECO:0000256" key="5">
    <source>
        <dbReference type="ARBA" id="ARBA00022768"/>
    </source>
</evidence>
<evidence type="ECO:0000313" key="12">
    <source>
        <dbReference type="EMBL" id="VGO14507.1"/>
    </source>
</evidence>
<reference evidence="12 13" key="1">
    <citation type="submission" date="2019-04" db="EMBL/GenBank/DDBJ databases">
        <authorList>
            <person name="Van Vliet M D."/>
        </authorList>
    </citation>
    <scope>NUCLEOTIDE SEQUENCE [LARGE SCALE GENOMIC DNA]</scope>
    <source>
        <strain evidence="12 13">F1</strain>
    </source>
</reference>
<proteinExistence type="inferred from homology"/>
<dbReference type="SMART" id="SM01185">
    <property type="entry name" value="EFP"/>
    <property type="match status" value="1"/>
</dbReference>
<accession>A0A6C2U3U3</accession>
<keyword evidence="4 7" id="KW-0963">Cytoplasm</keyword>
<evidence type="ECO:0000256" key="9">
    <source>
        <dbReference type="RuleBase" id="RU004389"/>
    </source>
</evidence>
<dbReference type="SUPFAM" id="SSF50104">
    <property type="entry name" value="Translation proteins SH3-like domain"/>
    <property type="match status" value="1"/>
</dbReference>
<evidence type="ECO:0000256" key="4">
    <source>
        <dbReference type="ARBA" id="ARBA00022490"/>
    </source>
</evidence>
<keyword evidence="13" id="KW-1185">Reference proteome</keyword>
<dbReference type="GO" id="GO:0043043">
    <property type="term" value="P:peptide biosynthetic process"/>
    <property type="evidence" value="ECO:0007669"/>
    <property type="project" value="InterPro"/>
</dbReference>
<dbReference type="Pfam" id="PF09285">
    <property type="entry name" value="Elong-fact-P_C"/>
    <property type="match status" value="1"/>
</dbReference>
<dbReference type="FunFam" id="2.40.50.140:FF:000004">
    <property type="entry name" value="Elongation factor P"/>
    <property type="match status" value="1"/>
</dbReference>
<dbReference type="InterPro" id="IPR015365">
    <property type="entry name" value="Elong-fact-P_C"/>
</dbReference>
<dbReference type="Proteomes" id="UP000366872">
    <property type="component" value="Unassembled WGS sequence"/>
</dbReference>
<evidence type="ECO:0000259" key="11">
    <source>
        <dbReference type="SMART" id="SM01185"/>
    </source>
</evidence>
<dbReference type="SUPFAM" id="SSF50249">
    <property type="entry name" value="Nucleic acid-binding proteins"/>
    <property type="match status" value="2"/>
</dbReference>
<dbReference type="CDD" id="cd05794">
    <property type="entry name" value="S1_EF-P_repeat_2"/>
    <property type="match status" value="1"/>
</dbReference>
<dbReference type="SMART" id="SM00841">
    <property type="entry name" value="Elong-fact-P_C"/>
    <property type="match status" value="1"/>
</dbReference>
<dbReference type="InterPro" id="IPR008991">
    <property type="entry name" value="Translation_prot_SH3-like_sf"/>
</dbReference>
<protein>
    <recommendedName>
        <fullName evidence="7 8">Elongation factor P</fullName>
        <shortName evidence="7">EF-P</shortName>
    </recommendedName>
</protein>
<evidence type="ECO:0000256" key="7">
    <source>
        <dbReference type="HAMAP-Rule" id="MF_00141"/>
    </source>
</evidence>
<organism evidence="12 13">
    <name type="scientific">Pontiella desulfatans</name>
    <dbReference type="NCBI Taxonomy" id="2750659"/>
    <lineage>
        <taxon>Bacteria</taxon>
        <taxon>Pseudomonadati</taxon>
        <taxon>Kiritimatiellota</taxon>
        <taxon>Kiritimatiellia</taxon>
        <taxon>Kiritimatiellales</taxon>
        <taxon>Pontiellaceae</taxon>
        <taxon>Pontiella</taxon>
    </lineage>
</organism>
<dbReference type="EMBL" id="CAAHFG010000001">
    <property type="protein sequence ID" value="VGO14507.1"/>
    <property type="molecule type" value="Genomic_DNA"/>
</dbReference>
<dbReference type="NCBIfam" id="TIGR00038">
    <property type="entry name" value="efp"/>
    <property type="match status" value="1"/>
</dbReference>
<evidence type="ECO:0000256" key="2">
    <source>
        <dbReference type="ARBA" id="ARBA00004815"/>
    </source>
</evidence>
<dbReference type="Gene3D" id="2.30.30.30">
    <property type="match status" value="1"/>
</dbReference>
<dbReference type="Pfam" id="PF08207">
    <property type="entry name" value="EFP_N"/>
    <property type="match status" value="1"/>
</dbReference>
<comment type="pathway">
    <text evidence="2 7">Protein biosynthesis; polypeptide chain elongation.</text>
</comment>
<dbReference type="Pfam" id="PF01132">
    <property type="entry name" value="EFP"/>
    <property type="match status" value="1"/>
</dbReference>
<dbReference type="InterPro" id="IPR020599">
    <property type="entry name" value="Transl_elong_fac_P/YeiP"/>
</dbReference>
<dbReference type="PIRSF" id="PIRSF005901">
    <property type="entry name" value="EF-P"/>
    <property type="match status" value="1"/>
</dbReference>
<keyword evidence="6 7" id="KW-0648">Protein biosynthesis</keyword>
<evidence type="ECO:0000256" key="8">
    <source>
        <dbReference type="NCBIfam" id="TIGR00038"/>
    </source>
</evidence>
<dbReference type="GO" id="GO:0003746">
    <property type="term" value="F:translation elongation factor activity"/>
    <property type="evidence" value="ECO:0007669"/>
    <property type="project" value="UniProtKB-UniRule"/>
</dbReference>
<dbReference type="AlphaFoldDB" id="A0A6C2U3U3"/>
<evidence type="ECO:0000259" key="10">
    <source>
        <dbReference type="SMART" id="SM00841"/>
    </source>
</evidence>
<dbReference type="PANTHER" id="PTHR30053">
    <property type="entry name" value="ELONGATION FACTOR P"/>
    <property type="match status" value="1"/>
</dbReference>
<gene>
    <name evidence="7 12" type="primary">efp</name>
    <name evidence="12" type="ORF">PDESU_03069</name>
</gene>
<dbReference type="GO" id="GO:0005829">
    <property type="term" value="C:cytosol"/>
    <property type="evidence" value="ECO:0007669"/>
    <property type="project" value="UniProtKB-ARBA"/>
</dbReference>
<dbReference type="InterPro" id="IPR013185">
    <property type="entry name" value="Transl_elong_KOW-like"/>
</dbReference>
<dbReference type="PROSITE" id="PS01275">
    <property type="entry name" value="EFP"/>
    <property type="match status" value="1"/>
</dbReference>
<dbReference type="RefSeq" id="WP_136079981.1">
    <property type="nucleotide sequence ID" value="NZ_CAAHFG010000001.1"/>
</dbReference>
<comment type="subcellular location">
    <subcellularLocation>
        <location evidence="1 7">Cytoplasm</location>
    </subcellularLocation>
</comment>
<name>A0A6C2U3U3_PONDE</name>
<feature type="domain" description="Elongation factor P C-terminal" evidence="10">
    <location>
        <begin position="129"/>
        <end position="184"/>
    </location>
</feature>
<dbReference type="InterPro" id="IPR001059">
    <property type="entry name" value="Transl_elong_P/YeiP_cen"/>
</dbReference>
<dbReference type="HAMAP" id="MF_00141">
    <property type="entry name" value="EF_P"/>
    <property type="match status" value="1"/>
</dbReference>
<dbReference type="InterPro" id="IPR011768">
    <property type="entry name" value="Transl_elongation_fac_P"/>
</dbReference>
<dbReference type="Gene3D" id="2.40.50.140">
    <property type="entry name" value="Nucleic acid-binding proteins"/>
    <property type="match status" value="2"/>
</dbReference>
<evidence type="ECO:0000313" key="13">
    <source>
        <dbReference type="Proteomes" id="UP000366872"/>
    </source>
</evidence>
<evidence type="ECO:0000256" key="1">
    <source>
        <dbReference type="ARBA" id="ARBA00004496"/>
    </source>
</evidence>
<dbReference type="FunFam" id="2.30.30.30:FF:000003">
    <property type="entry name" value="Elongation factor P"/>
    <property type="match status" value="1"/>
</dbReference>
<evidence type="ECO:0000256" key="3">
    <source>
        <dbReference type="ARBA" id="ARBA00009479"/>
    </source>
</evidence>
<dbReference type="CDD" id="cd04470">
    <property type="entry name" value="S1_EF-P_repeat_1"/>
    <property type="match status" value="1"/>
</dbReference>
<dbReference type="InterPro" id="IPR013852">
    <property type="entry name" value="Transl_elong_P/YeiP_CS"/>
</dbReference>
<dbReference type="InterPro" id="IPR012340">
    <property type="entry name" value="NA-bd_OB-fold"/>
</dbReference>
<feature type="domain" description="Translation elongation factor P/YeiP central" evidence="11">
    <location>
        <begin position="67"/>
        <end position="121"/>
    </location>
</feature>
<comment type="similarity">
    <text evidence="3 7 9">Belongs to the elongation factor P family.</text>
</comment>
<dbReference type="PANTHER" id="PTHR30053:SF12">
    <property type="entry name" value="ELONGATION FACTOR P (EF-P) FAMILY PROTEIN"/>
    <property type="match status" value="1"/>
</dbReference>
<dbReference type="FunFam" id="2.40.50.140:FF:000009">
    <property type="entry name" value="Elongation factor P"/>
    <property type="match status" value="1"/>
</dbReference>
<comment type="function">
    <text evidence="7">Involved in peptide bond synthesis. Stimulates efficient translation and peptide-bond synthesis on native or reconstituted 70S ribosomes in vitro. Probably functions indirectly by altering the affinity of the ribosome for aminoacyl-tRNA, thus increasing their reactivity as acceptors for peptidyl transferase.</text>
</comment>
<keyword evidence="5 7" id="KW-0251">Elongation factor</keyword>
<sequence length="188" mass="21252">MYSASDLKKGLKIEIDGDPCMITNFEFSKPGKGQALYRCKIKNLVTGNQFDKTYRSVEKVNRCALISRDYTFSYIDGNDYVFSDNATFEEAHLNEELLGDLKHFIVDDMQVEILFHNDRALDITLPNFVEMTIAETEPGARGDTATNVMKPAKLENGYEINVPIFINEGDVVRIDTRDGTYADRVSKG</sequence>